<evidence type="ECO:0000256" key="8">
    <source>
        <dbReference type="ARBA" id="ARBA00023284"/>
    </source>
</evidence>
<evidence type="ECO:0000256" key="10">
    <source>
        <dbReference type="ARBA" id="ARBA00038489"/>
    </source>
</evidence>
<evidence type="ECO:0000256" key="12">
    <source>
        <dbReference type="ARBA" id="ARBA00049091"/>
    </source>
</evidence>
<reference evidence="15 16" key="1">
    <citation type="submission" date="2019-11" db="EMBL/GenBank/DDBJ databases">
        <title>Draft genome sequence of Paludibacterium sp. dN18-1.</title>
        <authorList>
            <person name="Im W.-T."/>
        </authorList>
    </citation>
    <scope>NUCLEOTIDE SEQUENCE [LARGE SCALE GENOMIC DNA]</scope>
    <source>
        <strain evidence="16">dN 18-1</strain>
    </source>
</reference>
<dbReference type="EMBL" id="WLYX01000001">
    <property type="protein sequence ID" value="MTD33894.1"/>
    <property type="molecule type" value="Genomic_DNA"/>
</dbReference>
<dbReference type="PROSITE" id="PS51352">
    <property type="entry name" value="THIOREDOXIN_2"/>
    <property type="match status" value="1"/>
</dbReference>
<gene>
    <name evidence="15" type="ORF">GKE73_15590</name>
</gene>
<keyword evidence="6" id="KW-0560">Oxidoreductase</keyword>
<dbReference type="FunFam" id="3.40.30.10:FF:000007">
    <property type="entry name" value="Thioredoxin-dependent thiol peroxidase"/>
    <property type="match status" value="1"/>
</dbReference>
<comment type="function">
    <text evidence="1">Thiol-specific peroxidase that catalyzes the reduction of hydrogen peroxide and organic hydroperoxides to water and alcohols, respectively. Plays a role in cell protection against oxidative stress by detoxifying peroxides and as sensor of hydrogen peroxide-mediated signaling events.</text>
</comment>
<proteinExistence type="inferred from homology"/>
<dbReference type="GO" id="GO:0034599">
    <property type="term" value="P:cellular response to oxidative stress"/>
    <property type="evidence" value="ECO:0007669"/>
    <property type="project" value="TreeGrafter"/>
</dbReference>
<dbReference type="PANTHER" id="PTHR42801">
    <property type="entry name" value="THIOREDOXIN-DEPENDENT PEROXIDE REDUCTASE"/>
    <property type="match status" value="1"/>
</dbReference>
<name>A0A844GGU7_9NEIS</name>
<evidence type="ECO:0000313" key="15">
    <source>
        <dbReference type="EMBL" id="MTD33894.1"/>
    </source>
</evidence>
<dbReference type="InterPro" id="IPR013766">
    <property type="entry name" value="Thioredoxin_domain"/>
</dbReference>
<feature type="active site" description="Cysteine sulfenic acid (-SOH) intermediate; for peroxidase activity" evidence="13">
    <location>
        <position position="41"/>
    </location>
</feature>
<dbReference type="EC" id="1.11.1.24" evidence="3"/>
<evidence type="ECO:0000256" key="13">
    <source>
        <dbReference type="PIRSR" id="PIRSR000239-1"/>
    </source>
</evidence>
<dbReference type="Proteomes" id="UP000446658">
    <property type="component" value="Unassembled WGS sequence"/>
</dbReference>
<evidence type="ECO:0000256" key="6">
    <source>
        <dbReference type="ARBA" id="ARBA00023002"/>
    </source>
</evidence>
<comment type="caution">
    <text evidence="15">The sequence shown here is derived from an EMBL/GenBank/DDBJ whole genome shotgun (WGS) entry which is preliminary data.</text>
</comment>
<dbReference type="Gene3D" id="3.40.30.10">
    <property type="entry name" value="Glutaredoxin"/>
    <property type="match status" value="1"/>
</dbReference>
<dbReference type="PIRSF" id="PIRSF000239">
    <property type="entry name" value="AHPC"/>
    <property type="match status" value="1"/>
</dbReference>
<comment type="subunit">
    <text evidence="2">Monomer.</text>
</comment>
<comment type="catalytic activity">
    <reaction evidence="12">
        <text>a hydroperoxide + [thioredoxin]-dithiol = an alcohol + [thioredoxin]-disulfide + H2O</text>
        <dbReference type="Rhea" id="RHEA:62620"/>
        <dbReference type="Rhea" id="RHEA-COMP:10698"/>
        <dbReference type="Rhea" id="RHEA-COMP:10700"/>
        <dbReference type="ChEBI" id="CHEBI:15377"/>
        <dbReference type="ChEBI" id="CHEBI:29950"/>
        <dbReference type="ChEBI" id="CHEBI:30879"/>
        <dbReference type="ChEBI" id="CHEBI:35924"/>
        <dbReference type="ChEBI" id="CHEBI:50058"/>
        <dbReference type="EC" id="1.11.1.24"/>
    </reaction>
</comment>
<evidence type="ECO:0000256" key="3">
    <source>
        <dbReference type="ARBA" id="ARBA00013017"/>
    </source>
</evidence>
<keyword evidence="16" id="KW-1185">Reference proteome</keyword>
<evidence type="ECO:0000313" key="16">
    <source>
        <dbReference type="Proteomes" id="UP000446658"/>
    </source>
</evidence>
<dbReference type="PANTHER" id="PTHR42801:SF4">
    <property type="entry name" value="AHPC_TSA FAMILY PROTEIN"/>
    <property type="match status" value="1"/>
</dbReference>
<evidence type="ECO:0000256" key="4">
    <source>
        <dbReference type="ARBA" id="ARBA00022559"/>
    </source>
</evidence>
<evidence type="ECO:0000256" key="2">
    <source>
        <dbReference type="ARBA" id="ARBA00011245"/>
    </source>
</evidence>
<dbReference type="CDD" id="cd03017">
    <property type="entry name" value="PRX_BCP"/>
    <property type="match status" value="1"/>
</dbReference>
<dbReference type="InterPro" id="IPR050924">
    <property type="entry name" value="Peroxiredoxin_BCP/PrxQ"/>
</dbReference>
<dbReference type="Pfam" id="PF00578">
    <property type="entry name" value="AhpC-TSA"/>
    <property type="match status" value="1"/>
</dbReference>
<evidence type="ECO:0000256" key="9">
    <source>
        <dbReference type="ARBA" id="ARBA00032824"/>
    </source>
</evidence>
<dbReference type="RefSeq" id="WP_230371067.1">
    <property type="nucleotide sequence ID" value="NZ_WLYX01000001.1"/>
</dbReference>
<evidence type="ECO:0000259" key="14">
    <source>
        <dbReference type="PROSITE" id="PS51352"/>
    </source>
</evidence>
<organism evidence="15 16">
    <name type="scientific">Paludibacterium denitrificans</name>
    <dbReference type="NCBI Taxonomy" id="2675226"/>
    <lineage>
        <taxon>Bacteria</taxon>
        <taxon>Pseudomonadati</taxon>
        <taxon>Pseudomonadota</taxon>
        <taxon>Betaproteobacteria</taxon>
        <taxon>Neisseriales</taxon>
        <taxon>Chromobacteriaceae</taxon>
        <taxon>Paludibacterium</taxon>
    </lineage>
</organism>
<keyword evidence="8" id="KW-0676">Redox-active center</keyword>
<dbReference type="InterPro" id="IPR000866">
    <property type="entry name" value="AhpC/TSA"/>
</dbReference>
<evidence type="ECO:0000256" key="5">
    <source>
        <dbReference type="ARBA" id="ARBA00022862"/>
    </source>
</evidence>
<evidence type="ECO:0000256" key="1">
    <source>
        <dbReference type="ARBA" id="ARBA00003330"/>
    </source>
</evidence>
<protein>
    <recommendedName>
        <fullName evidence="3">thioredoxin-dependent peroxiredoxin</fullName>
        <ecNumber evidence="3">1.11.1.24</ecNumber>
    </recommendedName>
    <alternativeName>
        <fullName evidence="9">Thioredoxin peroxidase</fullName>
    </alternativeName>
    <alternativeName>
        <fullName evidence="11">Thioredoxin-dependent peroxiredoxin Bcp</fullName>
    </alternativeName>
</protein>
<keyword evidence="7" id="KW-1015">Disulfide bond</keyword>
<keyword evidence="4" id="KW-0575">Peroxidase</keyword>
<feature type="domain" description="Thioredoxin" evidence="14">
    <location>
        <begin position="1"/>
        <end position="150"/>
    </location>
</feature>
<dbReference type="InterPro" id="IPR036249">
    <property type="entry name" value="Thioredoxin-like_sf"/>
</dbReference>
<evidence type="ECO:0000256" key="11">
    <source>
        <dbReference type="ARBA" id="ARBA00042639"/>
    </source>
</evidence>
<comment type="similarity">
    <text evidence="10">Belongs to the peroxiredoxin family. BCP/PrxQ subfamily.</text>
</comment>
<sequence length="150" mass="16564">MSGTPCPAFSLPGTSGLVFQLSAAKKPLIVYFYPKDNTPGCTNESMAFRDLHDQFVAAGASVVGISRDSLKSHENFKAKLNLPFELLSDSEETVCTLFDVIKMKNMYGKQVRGIERSTFVIDSTGSIVREWRKVKVPGHAEEVLDFVKSL</sequence>
<dbReference type="InterPro" id="IPR024706">
    <property type="entry name" value="Peroxiredoxin_AhpC-typ"/>
</dbReference>
<dbReference type="GO" id="GO:0045454">
    <property type="term" value="P:cell redox homeostasis"/>
    <property type="evidence" value="ECO:0007669"/>
    <property type="project" value="TreeGrafter"/>
</dbReference>
<dbReference type="AlphaFoldDB" id="A0A844GGU7"/>
<dbReference type="GO" id="GO:0005737">
    <property type="term" value="C:cytoplasm"/>
    <property type="evidence" value="ECO:0007669"/>
    <property type="project" value="TreeGrafter"/>
</dbReference>
<evidence type="ECO:0000256" key="7">
    <source>
        <dbReference type="ARBA" id="ARBA00023157"/>
    </source>
</evidence>
<dbReference type="SUPFAM" id="SSF52833">
    <property type="entry name" value="Thioredoxin-like"/>
    <property type="match status" value="1"/>
</dbReference>
<keyword evidence="5" id="KW-0049">Antioxidant</keyword>
<dbReference type="GO" id="GO:0008379">
    <property type="term" value="F:thioredoxin peroxidase activity"/>
    <property type="evidence" value="ECO:0007669"/>
    <property type="project" value="TreeGrafter"/>
</dbReference>
<accession>A0A844GGU7</accession>